<dbReference type="InterPro" id="IPR037066">
    <property type="entry name" value="Plug_dom_sf"/>
</dbReference>
<evidence type="ECO:0000256" key="3">
    <source>
        <dbReference type="ARBA" id="ARBA00022452"/>
    </source>
</evidence>
<dbReference type="Gene3D" id="2.170.130.10">
    <property type="entry name" value="TonB-dependent receptor, plug domain"/>
    <property type="match status" value="1"/>
</dbReference>
<dbReference type="Pfam" id="PF13715">
    <property type="entry name" value="CarbopepD_reg_2"/>
    <property type="match status" value="1"/>
</dbReference>
<evidence type="ECO:0000313" key="13">
    <source>
        <dbReference type="EMBL" id="EIY52197.1"/>
    </source>
</evidence>
<keyword evidence="5 9" id="KW-0798">TonB box</keyword>
<evidence type="ECO:0000259" key="11">
    <source>
        <dbReference type="Pfam" id="PF00593"/>
    </source>
</evidence>
<evidence type="ECO:0000256" key="9">
    <source>
        <dbReference type="RuleBase" id="RU003357"/>
    </source>
</evidence>
<comment type="subcellular location">
    <subcellularLocation>
        <location evidence="1 8">Cell outer membrane</location>
        <topology evidence="1 8">Multi-pass membrane protein</topology>
    </subcellularLocation>
</comment>
<dbReference type="FunFam" id="2.170.130.10:FF:000008">
    <property type="entry name" value="SusC/RagA family TonB-linked outer membrane protein"/>
    <property type="match status" value="1"/>
</dbReference>
<evidence type="ECO:0000256" key="1">
    <source>
        <dbReference type="ARBA" id="ARBA00004571"/>
    </source>
</evidence>
<dbReference type="InterPro" id="IPR008969">
    <property type="entry name" value="CarboxyPept-like_regulatory"/>
</dbReference>
<dbReference type="eggNOG" id="COG4771">
    <property type="taxonomic scope" value="Bacteria"/>
</dbReference>
<proteinExistence type="inferred from homology"/>
<dbReference type="Pfam" id="PF00593">
    <property type="entry name" value="TonB_dep_Rec_b-barrel"/>
    <property type="match status" value="1"/>
</dbReference>
<dbReference type="InterPro" id="IPR039426">
    <property type="entry name" value="TonB-dep_rcpt-like"/>
</dbReference>
<evidence type="ECO:0000313" key="14">
    <source>
        <dbReference type="Proteomes" id="UP000003089"/>
    </source>
</evidence>
<dbReference type="GeneID" id="69501443"/>
<keyword evidence="4 8" id="KW-0812">Transmembrane</keyword>
<evidence type="ECO:0000256" key="5">
    <source>
        <dbReference type="ARBA" id="ARBA00023077"/>
    </source>
</evidence>
<keyword evidence="3 8" id="KW-1134">Transmembrane beta strand</keyword>
<keyword evidence="2 8" id="KW-0813">Transport</keyword>
<dbReference type="Gene3D" id="2.40.170.20">
    <property type="entry name" value="TonB-dependent receptor, beta-barrel domain"/>
    <property type="match status" value="1"/>
</dbReference>
<feature type="chain" id="PRO_5003716303" evidence="10">
    <location>
        <begin position="28"/>
        <end position="1041"/>
    </location>
</feature>
<sequence>MKSKCVKSSINLLFVIFLLFANIPVIAQGQTLVSGLVTDENKEPLIGVTVQVKNSKTGAITDLGGKFSLNAVPGNVLVFSYIGYKKTEIVFKGQGFMTVLMETDIQVFDEVVVVGYGVQRKSDLTGSLSSVSGSDLAKSAAVNVTQALQGKSAGVYITSPSGQPGAGATIRVRGYGSISTDNTPLYVVDGQPIEESQVNNIPTGDIENIEILKDASACAIYGSRGANGVVLITTKKGETGKTIVTLDSSVGWSQMGKTIDMMNSDQLYDFLGQLYANDGKKLPRDYKFLYELDLLNPDSKENVYDTNWWDECTRTGFYQNHNVSVRGGSEKLKSYLSIGYYDETGVINSTSHNRLTLRSNNEYKINNYITIGNTLGMAKTKTKDLNLGVQEILLPDPFTPVIDPRVDPSSPNYEFNKYMPTQYSYYNNPVQRLNENFKEHCNFNVDGTFYADINLGLKGLYFKSLIGFERLSYNLDDFNPTYRMTPSDFDLRTGNKESDFRASNKVTNESNWNFNYSIQNTLRYANTFGKHDLAVTVGMTYESREGRSMMGEGYNVPDNILNFHVLDATTENKNVGGTRWEEYLISYLGRINYNYDDRYLLTINGRIDGSSKFARGNRWGTFPSFSVGWKFTNEKFFRNLGIENVLSSGKLRVGWGQNGNQRIPANAYANLVGTYLEWKYSFNDTWAQGYGVLSNGNKDLKWETSEQTNIGFDFGLFQQSLTLSADYYIRKTKDMLMQVPLPDMGGYVSTPWSNAGSVENRGFELQAIYKHSMEDFFFSVGANMTFNKNKLTAVGTSDGNPIWGSKSKNEIGKPFGQFYGYVYDGIFQTSEEVQSHVGSNGTVLQPNAKPGDIRFKNVDGNDKLDAEDRTYIGNPNPKIIYGGNINMSFKGFDFSLFLQGIGGCDIVAGPRELYQTMNTVNLPVKAYEEAWRNPGDKTDMPRISMNNTNENYRFSSWWVTNGSFLKVKTMQVGYTLPSKWLVKTNVLSSVRIYLSGENLFTISGYEFMDPETSNSAPLDLGIASLNYPNTRKYTLGVSVQF</sequence>
<evidence type="ECO:0000256" key="7">
    <source>
        <dbReference type="ARBA" id="ARBA00023237"/>
    </source>
</evidence>
<dbReference type="InterPro" id="IPR036942">
    <property type="entry name" value="Beta-barrel_TonB_sf"/>
</dbReference>
<organism evidence="13 14">
    <name type="scientific">Bacteroides nordii CL02T12C05</name>
    <dbReference type="NCBI Taxonomy" id="997884"/>
    <lineage>
        <taxon>Bacteria</taxon>
        <taxon>Pseudomonadati</taxon>
        <taxon>Bacteroidota</taxon>
        <taxon>Bacteroidia</taxon>
        <taxon>Bacteroidales</taxon>
        <taxon>Bacteroidaceae</taxon>
        <taxon>Bacteroides</taxon>
    </lineage>
</organism>
<feature type="domain" description="TonB-dependent receptor-like beta-barrel" evidence="11">
    <location>
        <begin position="421"/>
        <end position="804"/>
    </location>
</feature>
<evidence type="ECO:0000256" key="8">
    <source>
        <dbReference type="PROSITE-ProRule" id="PRU01360"/>
    </source>
</evidence>
<keyword evidence="7 8" id="KW-0998">Cell outer membrane</keyword>
<dbReference type="RefSeq" id="WP_007484776.1">
    <property type="nucleotide sequence ID" value="NZ_JH724314.1"/>
</dbReference>
<dbReference type="HOGENOM" id="CLU_004317_0_2_10"/>
<protein>
    <submittedName>
        <fullName evidence="13">SusC/RagA family TonB-linked outer membrane protein</fullName>
    </submittedName>
</protein>
<evidence type="ECO:0000259" key="12">
    <source>
        <dbReference type="Pfam" id="PF07715"/>
    </source>
</evidence>
<accession>I8XQ49</accession>
<evidence type="ECO:0000256" key="2">
    <source>
        <dbReference type="ARBA" id="ARBA00022448"/>
    </source>
</evidence>
<dbReference type="InterPro" id="IPR000531">
    <property type="entry name" value="Beta-barrel_TonB"/>
</dbReference>
<evidence type="ECO:0000256" key="10">
    <source>
        <dbReference type="SAM" id="SignalP"/>
    </source>
</evidence>
<dbReference type="Gene3D" id="2.60.40.1120">
    <property type="entry name" value="Carboxypeptidase-like, regulatory domain"/>
    <property type="match status" value="1"/>
</dbReference>
<dbReference type="Pfam" id="PF07715">
    <property type="entry name" value="Plug"/>
    <property type="match status" value="1"/>
</dbReference>
<keyword evidence="6 8" id="KW-0472">Membrane</keyword>
<dbReference type="FunFam" id="2.60.40.1120:FF:000003">
    <property type="entry name" value="Outer membrane protein Omp121"/>
    <property type="match status" value="1"/>
</dbReference>
<dbReference type="AlphaFoldDB" id="I8XQ49"/>
<keyword evidence="10" id="KW-0732">Signal</keyword>
<name>I8XQ49_9BACE</name>
<dbReference type="InterPro" id="IPR012910">
    <property type="entry name" value="Plug_dom"/>
</dbReference>
<evidence type="ECO:0000256" key="4">
    <source>
        <dbReference type="ARBA" id="ARBA00022692"/>
    </source>
</evidence>
<feature type="domain" description="TonB-dependent receptor plug" evidence="12">
    <location>
        <begin position="121"/>
        <end position="229"/>
    </location>
</feature>
<dbReference type="NCBIfam" id="TIGR04056">
    <property type="entry name" value="OMP_RagA_SusC"/>
    <property type="match status" value="1"/>
</dbReference>
<comment type="caution">
    <text evidence="13">The sequence shown here is derived from an EMBL/GenBank/DDBJ whole genome shotgun (WGS) entry which is preliminary data.</text>
</comment>
<dbReference type="Proteomes" id="UP000003089">
    <property type="component" value="Unassembled WGS sequence"/>
</dbReference>
<keyword evidence="14" id="KW-1185">Reference proteome</keyword>
<dbReference type="NCBIfam" id="TIGR04057">
    <property type="entry name" value="SusC_RagA_signa"/>
    <property type="match status" value="1"/>
</dbReference>
<feature type="signal peptide" evidence="10">
    <location>
        <begin position="1"/>
        <end position="27"/>
    </location>
</feature>
<dbReference type="InterPro" id="IPR023996">
    <property type="entry name" value="TonB-dep_OMP_SusC/RagA"/>
</dbReference>
<dbReference type="SUPFAM" id="SSF49464">
    <property type="entry name" value="Carboxypeptidase regulatory domain-like"/>
    <property type="match status" value="1"/>
</dbReference>
<dbReference type="EMBL" id="AGXS01000015">
    <property type="protein sequence ID" value="EIY52197.1"/>
    <property type="molecule type" value="Genomic_DNA"/>
</dbReference>
<dbReference type="SUPFAM" id="SSF56935">
    <property type="entry name" value="Porins"/>
    <property type="match status" value="1"/>
</dbReference>
<reference evidence="13 14" key="1">
    <citation type="submission" date="2012-02" db="EMBL/GenBank/DDBJ databases">
        <title>The Genome Sequence of Bacteroides nordii CL02T12C05.</title>
        <authorList>
            <consortium name="The Broad Institute Genome Sequencing Platform"/>
            <person name="Earl A."/>
            <person name="Ward D."/>
            <person name="Feldgarden M."/>
            <person name="Gevers D."/>
            <person name="Zitomersky N.L."/>
            <person name="Coyne M.J."/>
            <person name="Comstock L.E."/>
            <person name="Young S.K."/>
            <person name="Zeng Q."/>
            <person name="Gargeya S."/>
            <person name="Fitzgerald M."/>
            <person name="Haas B."/>
            <person name="Abouelleil A."/>
            <person name="Alvarado L."/>
            <person name="Arachchi H.M."/>
            <person name="Berlin A."/>
            <person name="Chapman S.B."/>
            <person name="Gearin G."/>
            <person name="Goldberg J."/>
            <person name="Griggs A."/>
            <person name="Gujja S."/>
            <person name="Hansen M."/>
            <person name="Heiman D."/>
            <person name="Howarth C."/>
            <person name="Larimer J."/>
            <person name="Lui A."/>
            <person name="MacDonald P.J.P."/>
            <person name="McCowen C."/>
            <person name="Montmayeur A."/>
            <person name="Murphy C."/>
            <person name="Neiman D."/>
            <person name="Pearson M."/>
            <person name="Priest M."/>
            <person name="Roberts A."/>
            <person name="Saif S."/>
            <person name="Shea T."/>
            <person name="Sisk P."/>
            <person name="Stolte C."/>
            <person name="Sykes S."/>
            <person name="Wortman J."/>
            <person name="Nusbaum C."/>
            <person name="Birren B."/>
        </authorList>
    </citation>
    <scope>NUCLEOTIDE SEQUENCE [LARGE SCALE GENOMIC DNA]</scope>
    <source>
        <strain evidence="13 14">CL02T12C05</strain>
    </source>
</reference>
<dbReference type="InterPro" id="IPR023997">
    <property type="entry name" value="TonB-dep_OMP_SusC/RagA_CS"/>
</dbReference>
<dbReference type="PATRIC" id="fig|997884.3.peg.1774"/>
<dbReference type="STRING" id="997884.HMPREF1068_01744"/>
<dbReference type="GO" id="GO:0009279">
    <property type="term" value="C:cell outer membrane"/>
    <property type="evidence" value="ECO:0007669"/>
    <property type="project" value="UniProtKB-SubCell"/>
</dbReference>
<gene>
    <name evidence="13" type="ORF">HMPREF1068_01744</name>
</gene>
<evidence type="ECO:0000256" key="6">
    <source>
        <dbReference type="ARBA" id="ARBA00023136"/>
    </source>
</evidence>
<dbReference type="PROSITE" id="PS52016">
    <property type="entry name" value="TONB_DEPENDENT_REC_3"/>
    <property type="match status" value="1"/>
</dbReference>
<comment type="similarity">
    <text evidence="8 9">Belongs to the TonB-dependent receptor family.</text>
</comment>